<dbReference type="PANTHER" id="PTHR34846:SF10">
    <property type="entry name" value="CYTOPLASMIC PROTEIN"/>
    <property type="match status" value="1"/>
</dbReference>
<reference evidence="2 3" key="1">
    <citation type="submission" date="2018-05" db="EMBL/GenBank/DDBJ databases">
        <authorList>
            <person name="Zhang Y.-J."/>
        </authorList>
    </citation>
    <scope>NUCLEOTIDE SEQUENCE [LARGE SCALE GENOMIC DNA]</scope>
    <source>
        <strain evidence="2 3">CY04</strain>
    </source>
</reference>
<dbReference type="PANTHER" id="PTHR34846">
    <property type="entry name" value="4-CARBOXYMUCONOLACTONE DECARBOXYLASE FAMILY PROTEIN (AFU_ORTHOLOGUE AFUA_6G11590)"/>
    <property type="match status" value="1"/>
</dbReference>
<evidence type="ECO:0000259" key="1">
    <source>
        <dbReference type="Pfam" id="PF02627"/>
    </source>
</evidence>
<name>A0ABX0W5T8_9RHOB</name>
<protein>
    <submittedName>
        <fullName evidence="2">Alkylhydroperoxidase</fullName>
    </submittedName>
</protein>
<dbReference type="InterPro" id="IPR029032">
    <property type="entry name" value="AhpD-like"/>
</dbReference>
<dbReference type="Gene3D" id="1.20.1290.10">
    <property type="entry name" value="AhpD-like"/>
    <property type="match status" value="1"/>
</dbReference>
<dbReference type="InterPro" id="IPR004675">
    <property type="entry name" value="AhpD_core"/>
</dbReference>
<proteinExistence type="predicted"/>
<comment type="caution">
    <text evidence="2">The sequence shown here is derived from an EMBL/GenBank/DDBJ whole genome shotgun (WGS) entry which is preliminary data.</text>
</comment>
<feature type="domain" description="Carboxymuconolactone decarboxylase-like" evidence="1">
    <location>
        <begin position="12"/>
        <end position="93"/>
    </location>
</feature>
<evidence type="ECO:0000313" key="3">
    <source>
        <dbReference type="Proteomes" id="UP001429564"/>
    </source>
</evidence>
<dbReference type="EMBL" id="QHLQ01000006">
    <property type="protein sequence ID" value="NIZ61016.1"/>
    <property type="molecule type" value="Genomic_DNA"/>
</dbReference>
<dbReference type="Proteomes" id="UP001429564">
    <property type="component" value="Unassembled WGS sequence"/>
</dbReference>
<gene>
    <name evidence="2" type="ORF">DL239_08515</name>
</gene>
<dbReference type="InterPro" id="IPR003779">
    <property type="entry name" value="CMD-like"/>
</dbReference>
<evidence type="ECO:0000313" key="2">
    <source>
        <dbReference type="EMBL" id="NIZ61016.1"/>
    </source>
</evidence>
<dbReference type="NCBIfam" id="TIGR00778">
    <property type="entry name" value="ahpD_dom"/>
    <property type="match status" value="1"/>
</dbReference>
<accession>A0ABX0W5T8</accession>
<dbReference type="SUPFAM" id="SSF69118">
    <property type="entry name" value="AhpD-like"/>
    <property type="match status" value="1"/>
</dbReference>
<dbReference type="Pfam" id="PF02627">
    <property type="entry name" value="CMD"/>
    <property type="match status" value="1"/>
</dbReference>
<keyword evidence="3" id="KW-1185">Reference proteome</keyword>
<dbReference type="RefSeq" id="WP_167683594.1">
    <property type="nucleotide sequence ID" value="NZ_QHLQ01000006.1"/>
</dbReference>
<sequence>MTQRLDLFTTAPDLMKPMLAMEETIKSSGLEHSLIELVKLRTSQINGCAFCIHMHTHDARANGESEDRMHLLNAWRESSLYTDRERAALAWTESLTRIERTAAPQSDYDAVATHFSPREQVALTLAITTINAWNRLAIGFAIPHPVAQEANAA</sequence>
<organism evidence="2 3">
    <name type="scientific">Parasedimentitalea denitrificans</name>
    <dbReference type="NCBI Taxonomy" id="2211118"/>
    <lineage>
        <taxon>Bacteria</taxon>
        <taxon>Pseudomonadati</taxon>
        <taxon>Pseudomonadota</taxon>
        <taxon>Alphaproteobacteria</taxon>
        <taxon>Rhodobacterales</taxon>
        <taxon>Paracoccaceae</taxon>
        <taxon>Parasedimentitalea</taxon>
    </lineage>
</organism>